<name>A0ABX1W4C5_9SPHI</name>
<accession>A0ABX1W4C5</accession>
<dbReference type="Proteomes" id="UP000566071">
    <property type="component" value="Unassembled WGS sequence"/>
</dbReference>
<evidence type="ECO:0000313" key="2">
    <source>
        <dbReference type="EMBL" id="NNU34709.1"/>
    </source>
</evidence>
<reference evidence="2 3" key="1">
    <citation type="submission" date="2020-05" db="EMBL/GenBank/DDBJ databases">
        <authorList>
            <person name="Khan S.A."/>
            <person name="Jeon C.O."/>
            <person name="Chun B.H."/>
        </authorList>
    </citation>
    <scope>NUCLEOTIDE SEQUENCE [LARGE SCALE GENOMIC DNA]</scope>
    <source>
        <strain evidence="2 3">S1162</strain>
    </source>
</reference>
<keyword evidence="1" id="KW-0472">Membrane</keyword>
<proteinExistence type="predicted"/>
<dbReference type="EMBL" id="JABFCR010000064">
    <property type="protein sequence ID" value="NNU34709.1"/>
    <property type="molecule type" value="Genomic_DNA"/>
</dbReference>
<gene>
    <name evidence="2" type="ORF">HK413_12740</name>
</gene>
<evidence type="ECO:0000313" key="3">
    <source>
        <dbReference type="Proteomes" id="UP000566071"/>
    </source>
</evidence>
<keyword evidence="1" id="KW-0812">Transmembrane</keyword>
<keyword evidence="1" id="KW-1133">Transmembrane helix</keyword>
<evidence type="ECO:0000256" key="1">
    <source>
        <dbReference type="SAM" id="Phobius"/>
    </source>
</evidence>
<sequence>MDDWPMLQKQIGESLNNVYGWIEGTFNYNIDKQKALIHKTEVKIMSSGTEVVGTTFGAVSSMALFYIFIMIFTFFILFYRKLLFGFALQAFGKDNEAVVNDVVANIREF</sequence>
<dbReference type="RefSeq" id="WP_175270381.1">
    <property type="nucleotide sequence ID" value="NZ_JABFCR010000064.1"/>
</dbReference>
<comment type="caution">
    <text evidence="2">The sequence shown here is derived from an EMBL/GenBank/DDBJ whole genome shotgun (WGS) entry which is preliminary data.</text>
</comment>
<organism evidence="2 3">
    <name type="scientific">Mucilaginibacter humi</name>
    <dbReference type="NCBI Taxonomy" id="2732510"/>
    <lineage>
        <taxon>Bacteria</taxon>
        <taxon>Pseudomonadati</taxon>
        <taxon>Bacteroidota</taxon>
        <taxon>Sphingobacteriia</taxon>
        <taxon>Sphingobacteriales</taxon>
        <taxon>Sphingobacteriaceae</taxon>
        <taxon>Mucilaginibacter</taxon>
    </lineage>
</organism>
<feature type="transmembrane region" description="Helical" evidence="1">
    <location>
        <begin position="55"/>
        <end position="79"/>
    </location>
</feature>
<protein>
    <submittedName>
        <fullName evidence="2">Uncharacterized protein</fullName>
    </submittedName>
</protein>
<keyword evidence="3" id="KW-1185">Reference proteome</keyword>